<feature type="chain" id="PRO_5017248055" evidence="1">
    <location>
        <begin position="22"/>
        <end position="239"/>
    </location>
</feature>
<evidence type="ECO:0000256" key="1">
    <source>
        <dbReference type="SAM" id="SignalP"/>
    </source>
</evidence>
<reference evidence="4" key="1">
    <citation type="submission" date="2018-08" db="EMBL/GenBank/DDBJ databases">
        <title>Mucilaginibacter sp. MYSH2.</title>
        <authorList>
            <person name="Seo T."/>
        </authorList>
    </citation>
    <scope>NUCLEOTIDE SEQUENCE [LARGE SCALE GENOMIC DNA]</scope>
    <source>
        <strain evidence="4">KIRAN</strain>
    </source>
</reference>
<organism evidence="3 4">
    <name type="scientific">Pontibacter oryzae</name>
    <dbReference type="NCBI Taxonomy" id="2304593"/>
    <lineage>
        <taxon>Bacteria</taxon>
        <taxon>Pseudomonadati</taxon>
        <taxon>Bacteroidota</taxon>
        <taxon>Cytophagia</taxon>
        <taxon>Cytophagales</taxon>
        <taxon>Hymenobacteraceae</taxon>
        <taxon>Pontibacter</taxon>
    </lineage>
</organism>
<accession>A0A399RTI8</accession>
<dbReference type="AlphaFoldDB" id="A0A399RTI8"/>
<evidence type="ECO:0000313" key="3">
    <source>
        <dbReference type="EMBL" id="RIJ34398.1"/>
    </source>
</evidence>
<proteinExistence type="predicted"/>
<comment type="caution">
    <text evidence="3">The sequence shown here is derived from an EMBL/GenBank/DDBJ whole genome shotgun (WGS) entry which is preliminary data.</text>
</comment>
<evidence type="ECO:0000259" key="2">
    <source>
        <dbReference type="Pfam" id="PF13568"/>
    </source>
</evidence>
<protein>
    <submittedName>
        <fullName evidence="3">PorT family protein</fullName>
    </submittedName>
</protein>
<dbReference type="SUPFAM" id="SSF56925">
    <property type="entry name" value="OMPA-like"/>
    <property type="match status" value="1"/>
</dbReference>
<sequence length="239" mass="25787">MKKIFLLIAVAIGLAAASVQAQQRTVRYGNQNSYSSPSQVKFGIKAGVNLADWEGETMQSVQDLVEMTNGSVSQQMRTGFHAGAFVNIPVAPGFEIEPALMYSQKGTVLKGKIPVEEVDFLNAQVTLTNKAEYIDLPVLAKVYVGEGFHVFAGPQVSYLVSNKVSAEAGALGFKALNQEWDMKSGFREFDFAVTGGLGYKFASGINISAGYDYGLNSIDDNGSFDTYNRVVKASVGFTF</sequence>
<dbReference type="InterPro" id="IPR025665">
    <property type="entry name" value="Beta-barrel_OMP_2"/>
</dbReference>
<dbReference type="OrthoDB" id="947434at2"/>
<feature type="domain" description="Outer membrane protein beta-barrel" evidence="2">
    <location>
        <begin position="21"/>
        <end position="219"/>
    </location>
</feature>
<keyword evidence="1" id="KW-0732">Signal</keyword>
<gene>
    <name evidence="3" type="ORF">D1627_15890</name>
</gene>
<feature type="signal peptide" evidence="1">
    <location>
        <begin position="1"/>
        <end position="21"/>
    </location>
</feature>
<dbReference type="RefSeq" id="WP_119433258.1">
    <property type="nucleotide sequence ID" value="NZ_QWGE01000005.1"/>
</dbReference>
<dbReference type="EMBL" id="QWGE01000005">
    <property type="protein sequence ID" value="RIJ34398.1"/>
    <property type="molecule type" value="Genomic_DNA"/>
</dbReference>
<evidence type="ECO:0000313" key="4">
    <source>
        <dbReference type="Proteomes" id="UP000266005"/>
    </source>
</evidence>
<dbReference type="InterPro" id="IPR011250">
    <property type="entry name" value="OMP/PagP_B-barrel"/>
</dbReference>
<name>A0A399RTI8_9BACT</name>
<dbReference type="Pfam" id="PF13568">
    <property type="entry name" value="OMP_b-brl_2"/>
    <property type="match status" value="1"/>
</dbReference>
<dbReference type="Proteomes" id="UP000266005">
    <property type="component" value="Unassembled WGS sequence"/>
</dbReference>
<keyword evidence="4" id="KW-1185">Reference proteome</keyword>